<dbReference type="PANTHER" id="PTHR43539:SF78">
    <property type="entry name" value="FLAVIN-CONTAINING MONOOXYGENASE"/>
    <property type="match status" value="1"/>
</dbReference>
<dbReference type="SUPFAM" id="SSF51905">
    <property type="entry name" value="FAD/NAD(P)-binding domain"/>
    <property type="match status" value="1"/>
</dbReference>
<dbReference type="PANTHER" id="PTHR43539">
    <property type="entry name" value="FLAVIN-BINDING MONOOXYGENASE-LIKE PROTEIN (AFU_ORTHOLOGUE AFUA_4G09220)"/>
    <property type="match status" value="1"/>
</dbReference>
<name>A0A2V5L5I6_9MICC</name>
<dbReference type="AlphaFoldDB" id="A0A2V5L5I6"/>
<dbReference type="GO" id="GO:0004497">
    <property type="term" value="F:monooxygenase activity"/>
    <property type="evidence" value="ECO:0007669"/>
    <property type="project" value="TreeGrafter"/>
</dbReference>
<evidence type="ECO:0000313" key="3">
    <source>
        <dbReference type="Proteomes" id="UP000247832"/>
    </source>
</evidence>
<keyword evidence="3" id="KW-1185">Reference proteome</keyword>
<gene>
    <name evidence="2" type="ORF">CVV68_14250</name>
</gene>
<sequence length="364" mass="38044">MAASSFDGTIIIGAGQSGLAVARQLREHGAGCQVLEAAGRPGDAWRHRWDSLRLFTPAQYCALPGLPFPAPRGSFPARDEVAAYLAQYAEELPVEYGVEVTAVRAADGGFDVETTQGTRTARSVVVATGANAVPHVPELAGRLSPRILQLHSSTYRNPGSVPDGGVLVVGAGTSGVEIAVELAATHAVWLSGRAPVHIPAPLLKYAGGLYWQFIHRVLTLRTPIGRKVAPKVTAHGAPLISVSIQDAQRAGATILPRLLDVADDGEPAFPEIPAPGVRTVIWATGYRPYFSWIEGLPVDGRGWPVSLRGAVAALPGLYFVGMPFQYGLTSALLGGVGRDADHVARSIVGAAMETPASPLPAADG</sequence>
<accession>A0A2V5L5I6</accession>
<dbReference type="EMBL" id="QJVD01000015">
    <property type="protein sequence ID" value="PYI66448.1"/>
    <property type="molecule type" value="Genomic_DNA"/>
</dbReference>
<dbReference type="PRINTS" id="PR00368">
    <property type="entry name" value="FADPNR"/>
</dbReference>
<dbReference type="Pfam" id="PF13738">
    <property type="entry name" value="Pyr_redox_3"/>
    <property type="match status" value="1"/>
</dbReference>
<dbReference type="Gene3D" id="3.50.50.60">
    <property type="entry name" value="FAD/NAD(P)-binding domain"/>
    <property type="match status" value="1"/>
</dbReference>
<dbReference type="GO" id="GO:0050660">
    <property type="term" value="F:flavin adenine dinucleotide binding"/>
    <property type="evidence" value="ECO:0007669"/>
    <property type="project" value="TreeGrafter"/>
</dbReference>
<proteinExistence type="predicted"/>
<evidence type="ECO:0000313" key="2">
    <source>
        <dbReference type="EMBL" id="PYI66448.1"/>
    </source>
</evidence>
<dbReference type="InterPro" id="IPR050982">
    <property type="entry name" value="Auxin_biosynth/cation_transpt"/>
</dbReference>
<protein>
    <submittedName>
        <fullName evidence="2">Potassium transporter Trk</fullName>
    </submittedName>
</protein>
<dbReference type="RefSeq" id="WP_110501667.1">
    <property type="nucleotide sequence ID" value="NZ_QJVD01000015.1"/>
</dbReference>
<reference evidence="2 3" key="1">
    <citation type="submission" date="2018-05" db="EMBL/GenBank/DDBJ databases">
        <title>Genetic diversity of glacier-inhabiting Cryobacterium bacteria in China and description of Cryobacterium mengkeensis sp. nov. and Arthrobacter glacialis sp. nov.</title>
        <authorList>
            <person name="Liu Q."/>
            <person name="Xin Y.-H."/>
        </authorList>
    </citation>
    <scope>NUCLEOTIDE SEQUENCE [LARGE SCALE GENOMIC DNA]</scope>
    <source>
        <strain evidence="2 3">LI2</strain>
    </source>
</reference>
<evidence type="ECO:0000256" key="1">
    <source>
        <dbReference type="ARBA" id="ARBA00023002"/>
    </source>
</evidence>
<dbReference type="PRINTS" id="PR00411">
    <property type="entry name" value="PNDRDTASEI"/>
</dbReference>
<dbReference type="InterPro" id="IPR036188">
    <property type="entry name" value="FAD/NAD-bd_sf"/>
</dbReference>
<dbReference type="Proteomes" id="UP000247832">
    <property type="component" value="Unassembled WGS sequence"/>
</dbReference>
<comment type="caution">
    <text evidence="2">The sequence shown here is derived from an EMBL/GenBank/DDBJ whole genome shotgun (WGS) entry which is preliminary data.</text>
</comment>
<keyword evidence="1" id="KW-0560">Oxidoreductase</keyword>
<organism evidence="2 3">
    <name type="scientific">Arthrobacter livingstonensis</name>
    <dbReference type="NCBI Taxonomy" id="670078"/>
    <lineage>
        <taxon>Bacteria</taxon>
        <taxon>Bacillati</taxon>
        <taxon>Actinomycetota</taxon>
        <taxon>Actinomycetes</taxon>
        <taxon>Micrococcales</taxon>
        <taxon>Micrococcaceae</taxon>
        <taxon>Arthrobacter</taxon>
    </lineage>
</organism>
<dbReference type="OrthoDB" id="9808049at2"/>